<dbReference type="Pfam" id="PF17919">
    <property type="entry name" value="RT_RNaseH_2"/>
    <property type="match status" value="1"/>
</dbReference>
<evidence type="ECO:0000256" key="1">
    <source>
        <dbReference type="ARBA" id="ARBA00023268"/>
    </source>
</evidence>
<dbReference type="InterPro" id="IPR043128">
    <property type="entry name" value="Rev_trsase/Diguanyl_cyclase"/>
</dbReference>
<dbReference type="Proteomes" id="UP000507470">
    <property type="component" value="Unassembled WGS sequence"/>
</dbReference>
<dbReference type="PANTHER" id="PTHR37984">
    <property type="entry name" value="PROTEIN CBG26694"/>
    <property type="match status" value="1"/>
</dbReference>
<dbReference type="EMBL" id="CACVKT020003356">
    <property type="protein sequence ID" value="CAC5383267.1"/>
    <property type="molecule type" value="Genomic_DNA"/>
</dbReference>
<dbReference type="InterPro" id="IPR036179">
    <property type="entry name" value="Ig-like_dom_sf"/>
</dbReference>
<dbReference type="OrthoDB" id="6761011at2759"/>
<keyword evidence="1" id="KW-0511">Multifunctional enzyme</keyword>
<dbReference type="SUPFAM" id="SSF56672">
    <property type="entry name" value="DNA/RNA polymerases"/>
    <property type="match status" value="1"/>
</dbReference>
<dbReference type="InterPro" id="IPR013783">
    <property type="entry name" value="Ig-like_fold"/>
</dbReference>
<dbReference type="Gene3D" id="2.60.40.10">
    <property type="entry name" value="Immunoglobulins"/>
    <property type="match status" value="1"/>
</dbReference>
<evidence type="ECO:0000313" key="4">
    <source>
        <dbReference type="Proteomes" id="UP000507470"/>
    </source>
</evidence>
<dbReference type="PANTHER" id="PTHR37984:SF5">
    <property type="entry name" value="PROTEIN NYNRIN-LIKE"/>
    <property type="match status" value="1"/>
</dbReference>
<name>A0A6J8BLY1_MYTCO</name>
<gene>
    <name evidence="3" type="ORF">MCOR_19031</name>
</gene>
<protein>
    <recommendedName>
        <fullName evidence="2">Reverse transcriptase/retrotransposon-derived protein RNase H-like domain-containing protein</fullName>
    </recommendedName>
</protein>
<evidence type="ECO:0000259" key="2">
    <source>
        <dbReference type="Pfam" id="PF17919"/>
    </source>
</evidence>
<organism evidence="3 4">
    <name type="scientific">Mytilus coruscus</name>
    <name type="common">Sea mussel</name>
    <dbReference type="NCBI Taxonomy" id="42192"/>
    <lineage>
        <taxon>Eukaryota</taxon>
        <taxon>Metazoa</taxon>
        <taxon>Spiralia</taxon>
        <taxon>Lophotrochozoa</taxon>
        <taxon>Mollusca</taxon>
        <taxon>Bivalvia</taxon>
        <taxon>Autobranchia</taxon>
        <taxon>Pteriomorphia</taxon>
        <taxon>Mytilida</taxon>
        <taxon>Mytiloidea</taxon>
        <taxon>Mytilidae</taxon>
        <taxon>Mytilinae</taxon>
        <taxon>Mytilus</taxon>
    </lineage>
</organism>
<accession>A0A6J8BLY1</accession>
<dbReference type="SUPFAM" id="SSF48726">
    <property type="entry name" value="Immunoglobulin"/>
    <property type="match status" value="1"/>
</dbReference>
<sequence>MRAKIKMFHVNMLKLHVELEPTNMCISAPEYKVSFVATVSVIDLENGDTDGVDNYESRTNVLQHGIKLTSDDPIRYKPYPIPYAMLETVNNEVDEMIEMDINERSDSPYASPFVIVKKKDQSTRFCIDFRGLNSITIFDAETMARPSKCYVAYNNLEVLGHIVGTDRLSPNPDKIEVIKNDYRPTTKKQVRSFIGMAEFYKKFVPDFSDIASPLTDLTKNGQPNQVRWEVIHEKVFSSLKNALVQTPVLKLSNFSQVFILQTDASDKGIGAILLQDEVSLDLQSKIIRIGRTINLTCTVHGIDEIDNKLTRQWSKGLDIISYNGHSTIADKYNEILTSWNQFKMEIYNVSESDVNCNYKCRYGFESHVKRIQLSRNNFECKLK</sequence>
<dbReference type="InterPro" id="IPR043502">
    <property type="entry name" value="DNA/RNA_pol_sf"/>
</dbReference>
<proteinExistence type="predicted"/>
<dbReference type="Gene3D" id="3.10.10.10">
    <property type="entry name" value="HIV Type 1 Reverse Transcriptase, subunit A, domain 1"/>
    <property type="match status" value="1"/>
</dbReference>
<keyword evidence="4" id="KW-1185">Reference proteome</keyword>
<feature type="domain" description="Reverse transcriptase/retrotransposon-derived protein RNase H-like" evidence="2">
    <location>
        <begin position="228"/>
        <end position="277"/>
    </location>
</feature>
<dbReference type="AlphaFoldDB" id="A0A6J8BLY1"/>
<dbReference type="Gene3D" id="3.30.70.270">
    <property type="match status" value="1"/>
</dbReference>
<reference evidence="3 4" key="1">
    <citation type="submission" date="2020-06" db="EMBL/GenBank/DDBJ databases">
        <authorList>
            <person name="Li R."/>
            <person name="Bekaert M."/>
        </authorList>
    </citation>
    <scope>NUCLEOTIDE SEQUENCE [LARGE SCALE GENOMIC DNA]</scope>
    <source>
        <strain evidence="4">wild</strain>
    </source>
</reference>
<dbReference type="FunFam" id="3.30.70.270:FF:000020">
    <property type="entry name" value="Transposon Tf2-6 polyprotein-like Protein"/>
    <property type="match status" value="1"/>
</dbReference>
<dbReference type="InterPro" id="IPR041577">
    <property type="entry name" value="RT_RNaseH_2"/>
</dbReference>
<evidence type="ECO:0000313" key="3">
    <source>
        <dbReference type="EMBL" id="CAC5383267.1"/>
    </source>
</evidence>
<dbReference type="InterPro" id="IPR050951">
    <property type="entry name" value="Retrovirus_Pol_polyprotein"/>
</dbReference>
<dbReference type="GO" id="GO:0003824">
    <property type="term" value="F:catalytic activity"/>
    <property type="evidence" value="ECO:0007669"/>
    <property type="project" value="UniProtKB-KW"/>
</dbReference>